<dbReference type="KEGG" id="hat:RC74_08335"/>
<protein>
    <recommendedName>
        <fullName evidence="1">DUF306 domain-containing protein</fullName>
    </recommendedName>
</protein>
<dbReference type="Gene3D" id="2.40.128.270">
    <property type="match status" value="1"/>
</dbReference>
<dbReference type="EMBL" id="CP014327">
    <property type="protein sequence ID" value="AML51256.1"/>
    <property type="molecule type" value="Genomic_DNA"/>
</dbReference>
<gene>
    <name evidence="2" type="ORF">RC74_08335</name>
</gene>
<name>A0A126V056_9RHOB</name>
<organism evidence="2 3">
    <name type="scientific">Falsihalocynthiibacter arcticus</name>
    <dbReference type="NCBI Taxonomy" id="1579316"/>
    <lineage>
        <taxon>Bacteria</taxon>
        <taxon>Pseudomonadati</taxon>
        <taxon>Pseudomonadota</taxon>
        <taxon>Alphaproteobacteria</taxon>
        <taxon>Rhodobacterales</taxon>
        <taxon>Roseobacteraceae</taxon>
        <taxon>Falsihalocynthiibacter</taxon>
    </lineage>
</organism>
<evidence type="ECO:0000313" key="3">
    <source>
        <dbReference type="Proteomes" id="UP000070371"/>
    </source>
</evidence>
<dbReference type="OrthoDB" id="7777568at2"/>
<sequence length="128" mass="13533">MIRAAFVMLLGLSSCQGDETISGYSATGVTWVLESLNGVAFTASANLTFPEEGEIAGEAPCNAYFGAQTAPYPWFALEDFGSTKMACADMDQESAYFTALAAMTIAEVADDTLILTNEVGGEMVFRAD</sequence>
<dbReference type="AlphaFoldDB" id="A0A126V056"/>
<reference evidence="2 3" key="1">
    <citation type="submission" date="2016-02" db="EMBL/GenBank/DDBJ databases">
        <title>Complete genome sequence of Halocynthiibacter arcticus PAMC 20958t from arctic marine sediment.</title>
        <authorList>
            <person name="Lee Y.M."/>
            <person name="Baek K."/>
            <person name="Lee H.K."/>
            <person name="Shin S.C."/>
        </authorList>
    </citation>
    <scope>NUCLEOTIDE SEQUENCE [LARGE SCALE GENOMIC DNA]</scope>
    <source>
        <strain evidence="2">PAMC 20958</strain>
    </source>
</reference>
<keyword evidence="3" id="KW-1185">Reference proteome</keyword>
<dbReference type="Proteomes" id="UP000070371">
    <property type="component" value="Chromosome"/>
</dbReference>
<dbReference type="RefSeq" id="WP_039001830.1">
    <property type="nucleotide sequence ID" value="NZ_CP014327.1"/>
</dbReference>
<dbReference type="Pfam" id="PF03724">
    <property type="entry name" value="META"/>
    <property type="match status" value="1"/>
</dbReference>
<dbReference type="InterPro" id="IPR053147">
    <property type="entry name" value="Hsp_HslJ-like"/>
</dbReference>
<proteinExistence type="predicted"/>
<feature type="domain" description="DUF306" evidence="1">
    <location>
        <begin position="26"/>
        <end position="125"/>
    </location>
</feature>
<dbReference type="STRING" id="1579316.RC74_08335"/>
<dbReference type="PROSITE" id="PS51257">
    <property type="entry name" value="PROKAR_LIPOPROTEIN"/>
    <property type="match status" value="1"/>
</dbReference>
<accession>A0A126V056</accession>
<dbReference type="InterPro" id="IPR038670">
    <property type="entry name" value="HslJ-like_sf"/>
</dbReference>
<dbReference type="InterPro" id="IPR005184">
    <property type="entry name" value="DUF306_Meta_HslJ"/>
</dbReference>
<dbReference type="PANTHER" id="PTHR35535:SF1">
    <property type="entry name" value="HEAT SHOCK PROTEIN HSLJ"/>
    <property type="match status" value="1"/>
</dbReference>
<evidence type="ECO:0000313" key="2">
    <source>
        <dbReference type="EMBL" id="AML51256.1"/>
    </source>
</evidence>
<dbReference type="PANTHER" id="PTHR35535">
    <property type="entry name" value="HEAT SHOCK PROTEIN HSLJ"/>
    <property type="match status" value="1"/>
</dbReference>
<evidence type="ECO:0000259" key="1">
    <source>
        <dbReference type="Pfam" id="PF03724"/>
    </source>
</evidence>